<accession>A0A0U1P4A9</accession>
<proteinExistence type="predicted"/>
<feature type="domain" description="AB hydrolase-1" evidence="1">
    <location>
        <begin position="36"/>
        <end position="269"/>
    </location>
</feature>
<evidence type="ECO:0000313" key="3">
    <source>
        <dbReference type="Proteomes" id="UP000199087"/>
    </source>
</evidence>
<keyword evidence="2" id="KW-0378">Hydrolase</keyword>
<dbReference type="Gene3D" id="3.40.50.1820">
    <property type="entry name" value="alpha/beta hydrolase"/>
    <property type="match status" value="1"/>
</dbReference>
<sequence length="297" mass="32318">MTNENASTSEHQKTGSVVSKDGTRIGYRQFGNGPGVVLVHGSNVSSQNFIQLANGLADIFTVYVPDRRGRGLSGPFGKDYSIQMEVEDLEALLTETDARNIFGVSAGGLIALQAALSLPVIEKIALYEPALLMNGSEQTAWLTRFDQEIAQGKVAAALITCMKGLQLAPPIFNVMPRWLLESLTNMAMASEDKKAKDGDITMRMLAPTLHYDGLMLAEMTGTLDRFRSVSAKVLLLSGSKGLSWLKPSLYALEEVLPRVRRIEFPGLDHGAACDVSNTNKGGKPELVAQELRRFFVE</sequence>
<dbReference type="Pfam" id="PF12697">
    <property type="entry name" value="Abhydrolase_6"/>
    <property type="match status" value="1"/>
</dbReference>
<dbReference type="InterPro" id="IPR029058">
    <property type="entry name" value="AB_hydrolase_fold"/>
</dbReference>
<gene>
    <name evidence="2" type="ORF">BN000_05276</name>
</gene>
<evidence type="ECO:0000259" key="1">
    <source>
        <dbReference type="Pfam" id="PF12697"/>
    </source>
</evidence>
<organism evidence="2 3">
    <name type="scientific">Neobacillus massiliamazoniensis</name>
    <dbReference type="NCBI Taxonomy" id="1499688"/>
    <lineage>
        <taxon>Bacteria</taxon>
        <taxon>Bacillati</taxon>
        <taxon>Bacillota</taxon>
        <taxon>Bacilli</taxon>
        <taxon>Bacillales</taxon>
        <taxon>Bacillaceae</taxon>
        <taxon>Neobacillus</taxon>
    </lineage>
</organism>
<dbReference type="PANTHER" id="PTHR43433">
    <property type="entry name" value="HYDROLASE, ALPHA/BETA FOLD FAMILY PROTEIN"/>
    <property type="match status" value="1"/>
</dbReference>
<dbReference type="PANTHER" id="PTHR43433:SF5">
    <property type="entry name" value="AB HYDROLASE-1 DOMAIN-CONTAINING PROTEIN"/>
    <property type="match status" value="1"/>
</dbReference>
<dbReference type="RefSeq" id="WP_090640035.1">
    <property type="nucleotide sequence ID" value="NZ_CVRB01000007.1"/>
</dbReference>
<dbReference type="AlphaFoldDB" id="A0A0U1P4A9"/>
<dbReference type="Proteomes" id="UP000199087">
    <property type="component" value="Unassembled WGS sequence"/>
</dbReference>
<keyword evidence="3" id="KW-1185">Reference proteome</keyword>
<dbReference type="SUPFAM" id="SSF53474">
    <property type="entry name" value="alpha/beta-Hydrolases"/>
    <property type="match status" value="1"/>
</dbReference>
<protein>
    <submittedName>
        <fullName evidence="2">Hydrolase, alpha/beta fold family</fullName>
    </submittedName>
</protein>
<name>A0A0U1P4A9_9BACI</name>
<dbReference type="EMBL" id="CVRB01000007">
    <property type="protein sequence ID" value="CRK85204.1"/>
    <property type="molecule type" value="Genomic_DNA"/>
</dbReference>
<dbReference type="STRING" id="1499688.BN000_05276"/>
<dbReference type="GO" id="GO:0016787">
    <property type="term" value="F:hydrolase activity"/>
    <property type="evidence" value="ECO:0007669"/>
    <property type="project" value="UniProtKB-KW"/>
</dbReference>
<dbReference type="InterPro" id="IPR000073">
    <property type="entry name" value="AB_hydrolase_1"/>
</dbReference>
<dbReference type="OrthoDB" id="63519at2"/>
<reference evidence="3" key="1">
    <citation type="submission" date="2015-05" db="EMBL/GenBank/DDBJ databases">
        <authorList>
            <person name="Urmite Genomes"/>
        </authorList>
    </citation>
    <scope>NUCLEOTIDE SEQUENCE [LARGE SCALE GENOMIC DNA]</scope>
    <source>
        <strain evidence="3">LF1</strain>
    </source>
</reference>
<dbReference type="InterPro" id="IPR050471">
    <property type="entry name" value="AB_hydrolase"/>
</dbReference>
<evidence type="ECO:0000313" key="2">
    <source>
        <dbReference type="EMBL" id="CRK85204.1"/>
    </source>
</evidence>